<feature type="non-terminal residue" evidence="1">
    <location>
        <position position="45"/>
    </location>
</feature>
<dbReference type="Proteomes" id="UP000789366">
    <property type="component" value="Unassembled WGS sequence"/>
</dbReference>
<gene>
    <name evidence="1" type="ORF">SPELUC_LOCUS3254</name>
</gene>
<protein>
    <submittedName>
        <fullName evidence="1">1447_t:CDS:1</fullName>
    </submittedName>
</protein>
<organism evidence="1 2">
    <name type="scientific">Cetraspora pellucida</name>
    <dbReference type="NCBI Taxonomy" id="1433469"/>
    <lineage>
        <taxon>Eukaryota</taxon>
        <taxon>Fungi</taxon>
        <taxon>Fungi incertae sedis</taxon>
        <taxon>Mucoromycota</taxon>
        <taxon>Glomeromycotina</taxon>
        <taxon>Glomeromycetes</taxon>
        <taxon>Diversisporales</taxon>
        <taxon>Gigasporaceae</taxon>
        <taxon>Cetraspora</taxon>
    </lineage>
</organism>
<dbReference type="EMBL" id="CAJVPW010002430">
    <property type="protein sequence ID" value="CAG8506199.1"/>
    <property type="molecule type" value="Genomic_DNA"/>
</dbReference>
<evidence type="ECO:0000313" key="1">
    <source>
        <dbReference type="EMBL" id="CAG8506199.1"/>
    </source>
</evidence>
<comment type="caution">
    <text evidence="1">The sequence shown here is derived from an EMBL/GenBank/DDBJ whole genome shotgun (WGS) entry which is preliminary data.</text>
</comment>
<accession>A0ACA9L1Q2</accession>
<reference evidence="1" key="1">
    <citation type="submission" date="2021-06" db="EMBL/GenBank/DDBJ databases">
        <authorList>
            <person name="Kallberg Y."/>
            <person name="Tangrot J."/>
            <person name="Rosling A."/>
        </authorList>
    </citation>
    <scope>NUCLEOTIDE SEQUENCE</scope>
    <source>
        <strain evidence="1">28 12/20/2015</strain>
    </source>
</reference>
<sequence length="45" mass="5141">MNLNVKKNQKKNVKTKDLSLENNILAQLKKDKSTLNRVDEACKIA</sequence>
<name>A0ACA9L1Q2_9GLOM</name>
<keyword evidence="2" id="KW-1185">Reference proteome</keyword>
<proteinExistence type="predicted"/>
<evidence type="ECO:0000313" key="2">
    <source>
        <dbReference type="Proteomes" id="UP000789366"/>
    </source>
</evidence>